<dbReference type="Pfam" id="PF01551">
    <property type="entry name" value="Peptidase_M23"/>
    <property type="match status" value="1"/>
</dbReference>
<dbReference type="CDD" id="cd12797">
    <property type="entry name" value="M23_peptidase"/>
    <property type="match status" value="1"/>
</dbReference>
<feature type="domain" description="LysM" evidence="1">
    <location>
        <begin position="93"/>
        <end position="137"/>
    </location>
</feature>
<dbReference type="GO" id="GO:0004222">
    <property type="term" value="F:metalloendopeptidase activity"/>
    <property type="evidence" value="ECO:0007669"/>
    <property type="project" value="TreeGrafter"/>
</dbReference>
<dbReference type="Gene3D" id="3.10.350.10">
    <property type="entry name" value="LysM domain"/>
    <property type="match status" value="2"/>
</dbReference>
<reference evidence="2 3" key="1">
    <citation type="journal article" date="2016" name="Nat. Commun.">
        <title>Thousands of microbial genomes shed light on interconnected biogeochemical processes in an aquifer system.</title>
        <authorList>
            <person name="Anantharaman K."/>
            <person name="Brown C.T."/>
            <person name="Hug L.A."/>
            <person name="Sharon I."/>
            <person name="Castelle C.J."/>
            <person name="Probst A.J."/>
            <person name="Thomas B.C."/>
            <person name="Singh A."/>
            <person name="Wilkins M.J."/>
            <person name="Karaoz U."/>
            <person name="Brodie E.L."/>
            <person name="Williams K.H."/>
            <person name="Hubbard S.S."/>
            <person name="Banfield J.F."/>
        </authorList>
    </citation>
    <scope>NUCLEOTIDE SEQUENCE [LARGE SCALE GENOMIC DNA]</scope>
</reference>
<organism evidence="2 3">
    <name type="scientific">Candidatus Yanofskybacteria bacterium RIFCSPLOWO2_02_FULL_45_10</name>
    <dbReference type="NCBI Taxonomy" id="1802706"/>
    <lineage>
        <taxon>Bacteria</taxon>
        <taxon>Candidatus Yanofskyibacteriota</taxon>
    </lineage>
</organism>
<evidence type="ECO:0000259" key="1">
    <source>
        <dbReference type="PROSITE" id="PS51782"/>
    </source>
</evidence>
<dbReference type="InterPro" id="IPR018392">
    <property type="entry name" value="LysM"/>
</dbReference>
<proteinExistence type="predicted"/>
<dbReference type="AlphaFoldDB" id="A0A1F8H595"/>
<dbReference type="SUPFAM" id="SSF51261">
    <property type="entry name" value="Duplicated hybrid motif"/>
    <property type="match status" value="1"/>
</dbReference>
<dbReference type="CDD" id="cd00118">
    <property type="entry name" value="LysM"/>
    <property type="match status" value="2"/>
</dbReference>
<dbReference type="SMART" id="SM00257">
    <property type="entry name" value="LysM"/>
    <property type="match status" value="2"/>
</dbReference>
<dbReference type="PANTHER" id="PTHR21666:SF270">
    <property type="entry name" value="MUREIN HYDROLASE ACTIVATOR ENVC"/>
    <property type="match status" value="1"/>
</dbReference>
<protein>
    <recommendedName>
        <fullName evidence="1">LysM domain-containing protein</fullName>
    </recommendedName>
</protein>
<feature type="domain" description="LysM" evidence="1">
    <location>
        <begin position="143"/>
        <end position="187"/>
    </location>
</feature>
<dbReference type="STRING" id="1802706.A3I32_01875"/>
<dbReference type="Proteomes" id="UP000177494">
    <property type="component" value="Unassembled WGS sequence"/>
</dbReference>
<dbReference type="PROSITE" id="PS51782">
    <property type="entry name" value="LYSM"/>
    <property type="match status" value="2"/>
</dbReference>
<dbReference type="PANTHER" id="PTHR21666">
    <property type="entry name" value="PEPTIDASE-RELATED"/>
    <property type="match status" value="1"/>
</dbReference>
<sequence>MIVTRSSTSDGQFSQVSVYLHKYVEEAAGPSSLVNRLSATALSSFSQFVSAEEMPNSLDNYIGTTQDSALLPYNAADNNLAILNPEAKSNQIVTYTVQEGDNLSFIASDYGVDVSTIIWANKLKDVDAIAPGDELKIPPVDGVIHKVKKGDTLNSIATKYQAVPEKILAFNALPKDGSLQIDDEIVVPDGKLRNDSGNIVPKIYATDLTVKRFSQLPDLADYFMLPSTGYDWGIIHGRNGVDIANSCGTPIYAAADGKVVIATEIGWNGGFGKYIKLTHNNGTETVYGHLSKVLVSEGTAISKGAKIALMGTTGNSTGCHLHFEVHGAKNPLAKY</sequence>
<dbReference type="InterPro" id="IPR011055">
    <property type="entry name" value="Dup_hybrid_motif"/>
</dbReference>
<evidence type="ECO:0000313" key="2">
    <source>
        <dbReference type="EMBL" id="OGN32783.1"/>
    </source>
</evidence>
<gene>
    <name evidence="2" type="ORF">A3I32_01875</name>
</gene>
<dbReference type="EMBL" id="MGKU01000009">
    <property type="protein sequence ID" value="OGN32783.1"/>
    <property type="molecule type" value="Genomic_DNA"/>
</dbReference>
<dbReference type="SUPFAM" id="SSF54106">
    <property type="entry name" value="LysM domain"/>
    <property type="match status" value="2"/>
</dbReference>
<dbReference type="InterPro" id="IPR050570">
    <property type="entry name" value="Cell_wall_metabolism_enzyme"/>
</dbReference>
<dbReference type="Gene3D" id="2.70.70.10">
    <property type="entry name" value="Glucose Permease (Domain IIA)"/>
    <property type="match status" value="1"/>
</dbReference>
<evidence type="ECO:0000313" key="3">
    <source>
        <dbReference type="Proteomes" id="UP000177494"/>
    </source>
</evidence>
<dbReference type="InterPro" id="IPR016047">
    <property type="entry name" value="M23ase_b-sheet_dom"/>
</dbReference>
<name>A0A1F8H595_9BACT</name>
<dbReference type="InterPro" id="IPR036779">
    <property type="entry name" value="LysM_dom_sf"/>
</dbReference>
<dbReference type="Pfam" id="PF01476">
    <property type="entry name" value="LysM"/>
    <property type="match status" value="2"/>
</dbReference>
<comment type="caution">
    <text evidence="2">The sequence shown here is derived from an EMBL/GenBank/DDBJ whole genome shotgun (WGS) entry which is preliminary data.</text>
</comment>
<accession>A0A1F8H595</accession>